<proteinExistence type="predicted"/>
<feature type="region of interest" description="Disordered" evidence="1">
    <location>
        <begin position="127"/>
        <end position="205"/>
    </location>
</feature>
<evidence type="ECO:0000313" key="2">
    <source>
        <dbReference type="EMBL" id="SIS18525.1"/>
    </source>
</evidence>
<sequence length="483" mass="52340">MTPRETPSEDATEADRARGDSDNGDRSGLDQPTGLHTVPDFEAARTHVLTELVRFTDDLRRAGVDVPATGTLEGARALAVVGFADREPAADALRATLLSEAADREAFDEEFPTFWHRLRTGLDRIATYEGTGTPDDDESEPAGSVALEGEASEPLSDTEPPSLEDGNGDDSERAEVRLKTGRRHASGERPVDDDDGDSDAVRRYSAVGGRERVAATPASLTDADRDAIDRFVDALATVPGRRTQQATAGERIDARRALRASLGTGGAAMELPARERVPSELHCCLLIDVSGSVLDTVDRDTLLAVAERLQTVARRSLVFLFDTDLVDATKQFERAGGDPATALRAAEISWGGGTQIGDAFETLRHQHRDAVDRRTVVVVISDGLDVGEQSVLEEQITWLARRTAAVLWLNPLAVASTYEPRTRGMETCLPYVDGLFGFAEPTDLAEIARQLERRGLDGPIGYEYDPRRQQPTDTTAAAEEDHE</sequence>
<dbReference type="CDD" id="cd00198">
    <property type="entry name" value="vWFA"/>
    <property type="match status" value="1"/>
</dbReference>
<evidence type="ECO:0000313" key="3">
    <source>
        <dbReference type="Proteomes" id="UP000185936"/>
    </source>
</evidence>
<feature type="region of interest" description="Disordered" evidence="1">
    <location>
        <begin position="458"/>
        <end position="483"/>
    </location>
</feature>
<dbReference type="EMBL" id="FTNR01000020">
    <property type="protein sequence ID" value="SIS18525.1"/>
    <property type="molecule type" value="Genomic_DNA"/>
</dbReference>
<dbReference type="PANTHER" id="PTHR39338:SF6">
    <property type="entry name" value="BLL5662 PROTEIN"/>
    <property type="match status" value="1"/>
</dbReference>
<name>A0A1N7H128_9EURY</name>
<dbReference type="Gene3D" id="3.40.50.410">
    <property type="entry name" value="von Willebrand factor, type A domain"/>
    <property type="match status" value="1"/>
</dbReference>
<feature type="region of interest" description="Disordered" evidence="1">
    <location>
        <begin position="1"/>
        <end position="39"/>
    </location>
</feature>
<dbReference type="Proteomes" id="UP000185936">
    <property type="component" value="Unassembled WGS sequence"/>
</dbReference>
<dbReference type="SUPFAM" id="SSF53300">
    <property type="entry name" value="vWA-like"/>
    <property type="match status" value="1"/>
</dbReference>
<dbReference type="OrthoDB" id="205257at2157"/>
<dbReference type="RefSeq" id="WP_076610702.1">
    <property type="nucleotide sequence ID" value="NZ_FTNR01000020.1"/>
</dbReference>
<dbReference type="AlphaFoldDB" id="A0A1N7H128"/>
<organism evidence="2 3">
    <name type="scientific">Natronorubrum thiooxidans</name>
    <dbReference type="NCBI Taxonomy" id="308853"/>
    <lineage>
        <taxon>Archaea</taxon>
        <taxon>Methanobacteriati</taxon>
        <taxon>Methanobacteriota</taxon>
        <taxon>Stenosarchaea group</taxon>
        <taxon>Halobacteria</taxon>
        <taxon>Halobacteriales</taxon>
        <taxon>Natrialbaceae</taxon>
        <taxon>Natronorubrum</taxon>
    </lineage>
</organism>
<dbReference type="PANTHER" id="PTHR39338">
    <property type="entry name" value="BLL5662 PROTEIN-RELATED"/>
    <property type="match status" value="1"/>
</dbReference>
<accession>A0A1N7H128</accession>
<evidence type="ECO:0008006" key="4">
    <source>
        <dbReference type="Google" id="ProtNLM"/>
    </source>
</evidence>
<dbReference type="Pfam" id="PF05762">
    <property type="entry name" value="VWA_CoxE"/>
    <property type="match status" value="1"/>
</dbReference>
<reference evidence="3" key="1">
    <citation type="submission" date="2017-01" db="EMBL/GenBank/DDBJ databases">
        <authorList>
            <person name="Varghese N."/>
            <person name="Submissions S."/>
        </authorList>
    </citation>
    <scope>NUCLEOTIDE SEQUENCE [LARGE SCALE GENOMIC DNA]</scope>
    <source>
        <strain evidence="3">type strain: HArc-</strain>
    </source>
</reference>
<gene>
    <name evidence="2" type="ORF">SAMN05421752_12031</name>
</gene>
<dbReference type="InterPro" id="IPR008912">
    <property type="entry name" value="Uncharacterised_CoxE"/>
</dbReference>
<protein>
    <recommendedName>
        <fullName evidence="4">VWA domain containing CoxE-like protein</fullName>
    </recommendedName>
</protein>
<evidence type="ECO:0000256" key="1">
    <source>
        <dbReference type="SAM" id="MobiDB-lite"/>
    </source>
</evidence>
<dbReference type="STRING" id="308853.SAMN05421752_12031"/>
<feature type="compositionally biased region" description="Basic and acidic residues" evidence="1">
    <location>
        <begin position="13"/>
        <end position="28"/>
    </location>
</feature>
<keyword evidence="3" id="KW-1185">Reference proteome</keyword>
<dbReference type="InterPro" id="IPR036465">
    <property type="entry name" value="vWFA_dom_sf"/>
</dbReference>